<feature type="signal peptide" evidence="9">
    <location>
        <begin position="1"/>
        <end position="30"/>
    </location>
</feature>
<reference evidence="12" key="1">
    <citation type="submission" date="2022-10" db="EMBL/GenBank/DDBJ databases">
        <title>The complete genomes of actinobacterial strains from the NBC collection.</title>
        <authorList>
            <person name="Joergensen T.S."/>
            <person name="Alvarez Arevalo M."/>
            <person name="Sterndorff E.B."/>
            <person name="Faurdal D."/>
            <person name="Vuksanovic O."/>
            <person name="Mourched A.-S."/>
            <person name="Charusanti P."/>
            <person name="Shaw S."/>
            <person name="Blin K."/>
            <person name="Weber T."/>
        </authorList>
    </citation>
    <scope>NUCLEOTIDE SEQUENCE</scope>
    <source>
        <strain evidence="12">NBC_00283</strain>
    </source>
</reference>
<keyword evidence="13" id="KW-1185">Reference proteome</keyword>
<feature type="domain" description="Dyp-type peroxidase N-terminal" evidence="10">
    <location>
        <begin position="60"/>
        <end position="216"/>
    </location>
</feature>
<keyword evidence="7" id="KW-0408">Iron</keyword>
<proteinExistence type="inferred from homology"/>
<dbReference type="InterPro" id="IPR048327">
    <property type="entry name" value="Dyp_perox_N"/>
</dbReference>
<dbReference type="EMBL" id="CP108057">
    <property type="protein sequence ID" value="WUO49922.1"/>
    <property type="molecule type" value="Genomic_DNA"/>
</dbReference>
<dbReference type="InterPro" id="IPR011008">
    <property type="entry name" value="Dimeric_a/b-barrel"/>
</dbReference>
<keyword evidence="2 12" id="KW-0575">Peroxidase</keyword>
<dbReference type="Pfam" id="PF20628">
    <property type="entry name" value="Dyp_perox_C"/>
    <property type="match status" value="1"/>
</dbReference>
<dbReference type="NCBIfam" id="TIGR01413">
    <property type="entry name" value="Dyp_perox_fam"/>
    <property type="match status" value="1"/>
</dbReference>
<keyword evidence="3" id="KW-0349">Heme</keyword>
<evidence type="ECO:0000256" key="4">
    <source>
        <dbReference type="ARBA" id="ARBA00022723"/>
    </source>
</evidence>
<dbReference type="InterPro" id="IPR048328">
    <property type="entry name" value="Dyp_perox_C"/>
</dbReference>
<dbReference type="PROSITE" id="PS51404">
    <property type="entry name" value="DYP_PEROXIDASE"/>
    <property type="match status" value="1"/>
</dbReference>
<gene>
    <name evidence="12" type="ORF">OHU17_31080</name>
</gene>
<name>A0ABZ1RV53_9ACTN</name>
<dbReference type="GO" id="GO:0004601">
    <property type="term" value="F:peroxidase activity"/>
    <property type="evidence" value="ECO:0007669"/>
    <property type="project" value="UniProtKB-KW"/>
</dbReference>
<keyword evidence="4" id="KW-0479">Metal-binding</keyword>
<accession>A0ABZ1RV53</accession>
<evidence type="ECO:0000256" key="9">
    <source>
        <dbReference type="SAM" id="SignalP"/>
    </source>
</evidence>
<dbReference type="PROSITE" id="PS51318">
    <property type="entry name" value="TAT"/>
    <property type="match status" value="1"/>
</dbReference>
<evidence type="ECO:0000259" key="11">
    <source>
        <dbReference type="Pfam" id="PF20628"/>
    </source>
</evidence>
<comment type="similarity">
    <text evidence="8">Belongs to the DyP-type peroxidase family.</text>
</comment>
<sequence>MGPRETGGRSRPGRRAVLGAGGLAALAAGAAVLTTADARTPGDDREAAAGGAVAFHGPHQAGILTRRQSHAHLAALDLAAPAGAPGAGAGSGDGRAGAAALLRTWSAAAARMTRGEPPVDGGADTGVALGAGPAALTVTFGLGPGFFDRAGLTAARPEALAPLPAFPDDELDPARGGGDLFVQVAADDPFVAVHALRTLQRLARGAASTRWVMSGFTRSAGGTHRNLMGQLDGTANPAPATDPAQRARILVTGSGSGSGSGVPGWLEGGSYVVVRRIRMLLDHWEGLPAHHREQAVGRRVADGAPLTGGAERTPADLDAARPDGVPVIAANAHIRLAAPRSNAGATMLRRGWSYYDGLRPDGTPDAGLLFVAWQADPRTGFIPVQHRLARGDALARYVVHEASALFVVPRGAAEGEYVGQALLEA</sequence>
<evidence type="ECO:0000256" key="5">
    <source>
        <dbReference type="ARBA" id="ARBA00022729"/>
    </source>
</evidence>
<dbReference type="PANTHER" id="PTHR30521:SF4">
    <property type="entry name" value="DEFERROCHELATASE"/>
    <property type="match status" value="1"/>
</dbReference>
<dbReference type="RefSeq" id="WP_209520580.1">
    <property type="nucleotide sequence ID" value="NZ_CP108057.1"/>
</dbReference>
<protein>
    <submittedName>
        <fullName evidence="12">Dyp-type peroxidase</fullName>
    </submittedName>
</protein>
<evidence type="ECO:0000259" key="10">
    <source>
        <dbReference type="Pfam" id="PF04261"/>
    </source>
</evidence>
<evidence type="ECO:0000256" key="7">
    <source>
        <dbReference type="ARBA" id="ARBA00023004"/>
    </source>
</evidence>
<evidence type="ECO:0000313" key="12">
    <source>
        <dbReference type="EMBL" id="WUO49922.1"/>
    </source>
</evidence>
<evidence type="ECO:0000256" key="1">
    <source>
        <dbReference type="ARBA" id="ARBA00001970"/>
    </source>
</evidence>
<dbReference type="InterPro" id="IPR006311">
    <property type="entry name" value="TAT_signal"/>
</dbReference>
<dbReference type="SUPFAM" id="SSF54909">
    <property type="entry name" value="Dimeric alpha+beta barrel"/>
    <property type="match status" value="1"/>
</dbReference>
<evidence type="ECO:0000256" key="3">
    <source>
        <dbReference type="ARBA" id="ARBA00022617"/>
    </source>
</evidence>
<feature type="domain" description="Dyp-type peroxidase C-terminal" evidence="11">
    <location>
        <begin position="223"/>
        <end position="411"/>
    </location>
</feature>
<dbReference type="InterPro" id="IPR006314">
    <property type="entry name" value="Dyp_peroxidase"/>
</dbReference>
<organism evidence="12 13">
    <name type="scientific">Streptomyces goshikiensis</name>
    <dbReference type="NCBI Taxonomy" id="1942"/>
    <lineage>
        <taxon>Bacteria</taxon>
        <taxon>Bacillati</taxon>
        <taxon>Actinomycetota</taxon>
        <taxon>Actinomycetes</taxon>
        <taxon>Kitasatosporales</taxon>
        <taxon>Streptomycetaceae</taxon>
        <taxon>Streptomyces</taxon>
    </lineage>
</organism>
<keyword evidence="6" id="KW-0560">Oxidoreductase</keyword>
<feature type="chain" id="PRO_5046724130" evidence="9">
    <location>
        <begin position="31"/>
        <end position="425"/>
    </location>
</feature>
<keyword evidence="5 9" id="KW-0732">Signal</keyword>
<evidence type="ECO:0000256" key="8">
    <source>
        <dbReference type="ARBA" id="ARBA00025737"/>
    </source>
</evidence>
<dbReference type="Pfam" id="PF04261">
    <property type="entry name" value="Dyp_perox_N"/>
    <property type="match status" value="1"/>
</dbReference>
<dbReference type="Proteomes" id="UP001432075">
    <property type="component" value="Chromosome"/>
</dbReference>
<evidence type="ECO:0000256" key="6">
    <source>
        <dbReference type="ARBA" id="ARBA00023002"/>
    </source>
</evidence>
<evidence type="ECO:0000313" key="13">
    <source>
        <dbReference type="Proteomes" id="UP001432075"/>
    </source>
</evidence>
<evidence type="ECO:0000256" key="2">
    <source>
        <dbReference type="ARBA" id="ARBA00022559"/>
    </source>
</evidence>
<comment type="cofactor">
    <cofactor evidence="1">
        <name>heme b</name>
        <dbReference type="ChEBI" id="CHEBI:60344"/>
    </cofactor>
</comment>
<dbReference type="PANTHER" id="PTHR30521">
    <property type="entry name" value="DEFERROCHELATASE/PEROXIDASE"/>
    <property type="match status" value="1"/>
</dbReference>